<proteinExistence type="predicted"/>
<gene>
    <name evidence="3" type="ORF">PX653_12920</name>
</gene>
<evidence type="ECO:0000313" key="4">
    <source>
        <dbReference type="Proteomes" id="UP001216510"/>
    </source>
</evidence>
<name>A0ABY8BID2_9BURK</name>
<reference evidence="3 4" key="1">
    <citation type="submission" date="2023-02" db="EMBL/GenBank/DDBJ databases">
        <title>Gemone sequence of Telluria chitinolytica ACM 3522T.</title>
        <authorList>
            <person name="Frediansyah A."/>
            <person name="Miess H."/>
            <person name="Gross H."/>
        </authorList>
    </citation>
    <scope>NUCLEOTIDE SEQUENCE [LARGE SCALE GENOMIC DNA]</scope>
    <source>
        <strain evidence="3 4">ACM 3522</strain>
    </source>
</reference>
<evidence type="ECO:0000313" key="3">
    <source>
        <dbReference type="EMBL" id="WEF35605.1"/>
    </source>
</evidence>
<sequence>MNQDLNPPIDRNGASAAPSAIPIAADTRPAGTVTVPVSQEEVAITTRVIDTGRGVRVSKTVTEEPEEIREILWQDSMDVRRVPVDQVVAEAPPSRYEGDTLVVPVLEEILVVEKRYRIKEELHITRVRKQHEHRETVPLRVEDVRVEAFDDGQPGSHPSHPPK</sequence>
<dbReference type="Pfam" id="PF09557">
    <property type="entry name" value="DUF2382"/>
    <property type="match status" value="1"/>
</dbReference>
<organism evidence="3 4">
    <name type="scientific">Pseudoduganella chitinolytica</name>
    <dbReference type="NCBI Taxonomy" id="34070"/>
    <lineage>
        <taxon>Bacteria</taxon>
        <taxon>Pseudomonadati</taxon>
        <taxon>Pseudomonadota</taxon>
        <taxon>Betaproteobacteria</taxon>
        <taxon>Burkholderiales</taxon>
        <taxon>Oxalobacteraceae</taxon>
        <taxon>Telluria group</taxon>
        <taxon>Pseudoduganella</taxon>
    </lineage>
</organism>
<feature type="region of interest" description="Disordered" evidence="1">
    <location>
        <begin position="1"/>
        <end position="34"/>
    </location>
</feature>
<accession>A0ABY8BID2</accession>
<dbReference type="RefSeq" id="WP_277418255.1">
    <property type="nucleotide sequence ID" value="NZ_CP119083.1"/>
</dbReference>
<evidence type="ECO:0000259" key="2">
    <source>
        <dbReference type="Pfam" id="PF09557"/>
    </source>
</evidence>
<feature type="compositionally biased region" description="Low complexity" evidence="1">
    <location>
        <begin position="14"/>
        <end position="25"/>
    </location>
</feature>
<protein>
    <submittedName>
        <fullName evidence="3">YsnF/AvaK domain-containing protein</fullName>
    </submittedName>
</protein>
<dbReference type="Proteomes" id="UP001216510">
    <property type="component" value="Chromosome"/>
</dbReference>
<keyword evidence="4" id="KW-1185">Reference proteome</keyword>
<dbReference type="EMBL" id="CP119083">
    <property type="protein sequence ID" value="WEF35605.1"/>
    <property type="molecule type" value="Genomic_DNA"/>
</dbReference>
<feature type="domain" description="DUF2382" evidence="2">
    <location>
        <begin position="36"/>
        <end position="146"/>
    </location>
</feature>
<dbReference type="InterPro" id="IPR019060">
    <property type="entry name" value="DUF2382"/>
</dbReference>
<evidence type="ECO:0000256" key="1">
    <source>
        <dbReference type="SAM" id="MobiDB-lite"/>
    </source>
</evidence>